<dbReference type="EMBL" id="GGMS01003236">
    <property type="protein sequence ID" value="MBY72439.1"/>
    <property type="molecule type" value="Transcribed_RNA"/>
</dbReference>
<dbReference type="PROSITE" id="PS50088">
    <property type="entry name" value="ANK_REPEAT"/>
    <property type="match status" value="1"/>
</dbReference>
<evidence type="ECO:0000256" key="11">
    <source>
        <dbReference type="PROSITE-ProRule" id="PRU00175"/>
    </source>
</evidence>
<evidence type="ECO:0000256" key="3">
    <source>
        <dbReference type="ARBA" id="ARBA00012251"/>
    </source>
</evidence>
<feature type="compositionally biased region" description="Acidic residues" evidence="12">
    <location>
        <begin position="1142"/>
        <end position="1153"/>
    </location>
</feature>
<evidence type="ECO:0000256" key="7">
    <source>
        <dbReference type="ARBA" id="ARBA00022771"/>
    </source>
</evidence>
<dbReference type="GO" id="GO:0008270">
    <property type="term" value="F:zinc ion binding"/>
    <property type="evidence" value="ECO:0007669"/>
    <property type="project" value="UniProtKB-KW"/>
</dbReference>
<dbReference type="PROSITE" id="PS50297">
    <property type="entry name" value="ANK_REP_REGION"/>
    <property type="match status" value="1"/>
</dbReference>
<dbReference type="FunFam" id="3.30.40.10:FF:000019">
    <property type="entry name" value="RBR-type E3 ubiquitin transferase"/>
    <property type="match status" value="1"/>
</dbReference>
<keyword evidence="10" id="KW-0040">ANK repeat</keyword>
<dbReference type="Pfam" id="PF01485">
    <property type="entry name" value="IBR"/>
    <property type="match status" value="1"/>
</dbReference>
<keyword evidence="6" id="KW-0677">Repeat</keyword>
<reference evidence="17" key="2">
    <citation type="submission" date="2025-04" db="UniProtKB">
        <authorList>
            <consortium name="RefSeq"/>
        </authorList>
    </citation>
    <scope>IDENTIFICATION</scope>
    <source>
        <tissue evidence="17">Whole body</tissue>
    </source>
</reference>
<organism evidence="15">
    <name type="scientific">Sipha flava</name>
    <name type="common">yellow sugarcane aphid</name>
    <dbReference type="NCBI Taxonomy" id="143950"/>
    <lineage>
        <taxon>Eukaryota</taxon>
        <taxon>Metazoa</taxon>
        <taxon>Ecdysozoa</taxon>
        <taxon>Arthropoda</taxon>
        <taxon>Hexapoda</taxon>
        <taxon>Insecta</taxon>
        <taxon>Pterygota</taxon>
        <taxon>Neoptera</taxon>
        <taxon>Paraneoptera</taxon>
        <taxon>Hemiptera</taxon>
        <taxon>Sternorrhyncha</taxon>
        <taxon>Aphidomorpha</taxon>
        <taxon>Aphidoidea</taxon>
        <taxon>Aphididae</taxon>
        <taxon>Sipha</taxon>
    </lineage>
</organism>
<dbReference type="SUPFAM" id="SSF57850">
    <property type="entry name" value="RING/U-box"/>
    <property type="match status" value="3"/>
</dbReference>
<dbReference type="Gene3D" id="1.25.40.20">
    <property type="entry name" value="Ankyrin repeat-containing domain"/>
    <property type="match status" value="1"/>
</dbReference>
<evidence type="ECO:0000256" key="1">
    <source>
        <dbReference type="ARBA" id="ARBA00001798"/>
    </source>
</evidence>
<name>A0A2S2Q401_9HEMI</name>
<dbReference type="SMART" id="SM00647">
    <property type="entry name" value="IBR"/>
    <property type="match status" value="2"/>
</dbReference>
<dbReference type="SUPFAM" id="SSF48403">
    <property type="entry name" value="Ankyrin repeat"/>
    <property type="match status" value="1"/>
</dbReference>
<dbReference type="PANTHER" id="PTHR11685">
    <property type="entry name" value="RBR FAMILY RING FINGER AND IBR DOMAIN-CONTAINING"/>
    <property type="match status" value="1"/>
</dbReference>
<evidence type="ECO:0000313" key="17">
    <source>
        <dbReference type="RefSeq" id="XP_025414750.1"/>
    </source>
</evidence>
<dbReference type="InterPro" id="IPR044066">
    <property type="entry name" value="TRIAD_supradom"/>
</dbReference>
<protein>
    <recommendedName>
        <fullName evidence="3">RBR-type E3 ubiquitin transferase</fullName>
        <ecNumber evidence="3">2.3.2.31</ecNumber>
    </recommendedName>
</protein>
<keyword evidence="7 11" id="KW-0863">Zinc-finger</keyword>
<feature type="domain" description="RING-type" evidence="14">
    <location>
        <begin position="307"/>
        <end position="540"/>
    </location>
</feature>
<evidence type="ECO:0000259" key="14">
    <source>
        <dbReference type="PROSITE" id="PS51873"/>
    </source>
</evidence>
<dbReference type="PROSITE" id="PS50330">
    <property type="entry name" value="UIM"/>
    <property type="match status" value="1"/>
</dbReference>
<dbReference type="InterPro" id="IPR047564">
    <property type="entry name" value="Rcat_RBR_ANKIB1"/>
</dbReference>
<reference evidence="15" key="1">
    <citation type="submission" date="2018-04" db="EMBL/GenBank/DDBJ databases">
        <title>Transcriptome assembly of Sipha flava.</title>
        <authorList>
            <person name="Scully E.D."/>
            <person name="Geib S.M."/>
            <person name="Palmer N.A."/>
            <person name="Koch K."/>
            <person name="Bradshaw J."/>
            <person name="Heng-Moss T."/>
            <person name="Sarath G."/>
        </authorList>
    </citation>
    <scope>NUCLEOTIDE SEQUENCE</scope>
</reference>
<evidence type="ECO:0000259" key="13">
    <source>
        <dbReference type="PROSITE" id="PS50089"/>
    </source>
</evidence>
<gene>
    <name evidence="15" type="primary">ANKIB1</name>
    <name evidence="17" type="synonym">LOC112686598</name>
    <name evidence="15" type="ORF">g.60773</name>
</gene>
<evidence type="ECO:0000313" key="15">
    <source>
        <dbReference type="EMBL" id="MBY72439.1"/>
    </source>
</evidence>
<evidence type="ECO:0000256" key="10">
    <source>
        <dbReference type="PROSITE-ProRule" id="PRU00023"/>
    </source>
</evidence>
<accession>A0A2S2Q401</accession>
<dbReference type="PROSITE" id="PS51873">
    <property type="entry name" value="TRIAD"/>
    <property type="match status" value="1"/>
</dbReference>
<dbReference type="GO" id="GO:0016567">
    <property type="term" value="P:protein ubiquitination"/>
    <property type="evidence" value="ECO:0007669"/>
    <property type="project" value="InterPro"/>
</dbReference>
<dbReference type="Gene3D" id="1.20.120.1750">
    <property type="match status" value="1"/>
</dbReference>
<dbReference type="InterPro" id="IPR002867">
    <property type="entry name" value="IBR_dom"/>
</dbReference>
<dbReference type="PROSITE" id="PS50089">
    <property type="entry name" value="ZF_RING_2"/>
    <property type="match status" value="1"/>
</dbReference>
<evidence type="ECO:0000256" key="8">
    <source>
        <dbReference type="ARBA" id="ARBA00022786"/>
    </source>
</evidence>
<dbReference type="InterPro" id="IPR003903">
    <property type="entry name" value="UIM_dom"/>
</dbReference>
<dbReference type="Gene3D" id="3.30.40.10">
    <property type="entry name" value="Zinc/RING finger domain, C3HC4 (zinc finger)"/>
    <property type="match status" value="1"/>
</dbReference>
<evidence type="ECO:0000313" key="16">
    <source>
        <dbReference type="Proteomes" id="UP000694846"/>
    </source>
</evidence>
<comment type="catalytic activity">
    <reaction evidence="1">
        <text>[E2 ubiquitin-conjugating enzyme]-S-ubiquitinyl-L-cysteine + [acceptor protein]-L-lysine = [E2 ubiquitin-conjugating enzyme]-L-cysteine + [acceptor protein]-N(6)-ubiquitinyl-L-lysine.</text>
        <dbReference type="EC" id="2.3.2.31"/>
    </reaction>
</comment>
<dbReference type="InterPro" id="IPR036770">
    <property type="entry name" value="Ankyrin_rpt-contain_sf"/>
</dbReference>
<dbReference type="Proteomes" id="UP000694846">
    <property type="component" value="Unplaced"/>
</dbReference>
<dbReference type="GO" id="GO:0061630">
    <property type="term" value="F:ubiquitin protein ligase activity"/>
    <property type="evidence" value="ECO:0007669"/>
    <property type="project" value="UniProtKB-EC"/>
</dbReference>
<evidence type="ECO:0000256" key="6">
    <source>
        <dbReference type="ARBA" id="ARBA00022737"/>
    </source>
</evidence>
<evidence type="ECO:0000256" key="4">
    <source>
        <dbReference type="ARBA" id="ARBA00022679"/>
    </source>
</evidence>
<comment type="similarity">
    <text evidence="2">Belongs to the RBR family. Ariadne subfamily.</text>
</comment>
<keyword evidence="8" id="KW-0833">Ubl conjugation pathway</keyword>
<evidence type="ECO:0000256" key="12">
    <source>
        <dbReference type="SAM" id="MobiDB-lite"/>
    </source>
</evidence>
<dbReference type="InterPro" id="IPR013083">
    <property type="entry name" value="Znf_RING/FYVE/PHD"/>
</dbReference>
<dbReference type="Pfam" id="PF22191">
    <property type="entry name" value="IBR_1"/>
    <property type="match status" value="1"/>
</dbReference>
<dbReference type="Pfam" id="PF00023">
    <property type="entry name" value="Ank"/>
    <property type="match status" value="1"/>
</dbReference>
<dbReference type="InterPro" id="IPR031127">
    <property type="entry name" value="E3_UB_ligase_RBR"/>
</dbReference>
<dbReference type="SMART" id="SM00248">
    <property type="entry name" value="ANK"/>
    <property type="match status" value="3"/>
</dbReference>
<dbReference type="EC" id="2.3.2.31" evidence="3"/>
<dbReference type="Pfam" id="PF12796">
    <property type="entry name" value="Ank_2"/>
    <property type="match status" value="1"/>
</dbReference>
<evidence type="ECO:0000256" key="2">
    <source>
        <dbReference type="ARBA" id="ARBA00005884"/>
    </source>
</evidence>
<keyword evidence="5" id="KW-0479">Metal-binding</keyword>
<evidence type="ECO:0000256" key="5">
    <source>
        <dbReference type="ARBA" id="ARBA00022723"/>
    </source>
</evidence>
<keyword evidence="4" id="KW-0808">Transferase</keyword>
<dbReference type="InterPro" id="IPR002110">
    <property type="entry name" value="Ankyrin_rpt"/>
</dbReference>
<proteinExistence type="inferred from homology"/>
<feature type="domain" description="RING-type" evidence="13">
    <location>
        <begin position="311"/>
        <end position="357"/>
    </location>
</feature>
<evidence type="ECO:0000256" key="9">
    <source>
        <dbReference type="ARBA" id="ARBA00022833"/>
    </source>
</evidence>
<feature type="region of interest" description="Disordered" evidence="12">
    <location>
        <begin position="1136"/>
        <end position="1160"/>
    </location>
</feature>
<dbReference type="RefSeq" id="XP_025414750.1">
    <property type="nucleotide sequence ID" value="XM_025558965.1"/>
</dbReference>
<dbReference type="InterPro" id="IPR001841">
    <property type="entry name" value="Znf_RING"/>
</dbReference>
<feature type="repeat" description="ANK" evidence="10">
    <location>
        <begin position="132"/>
        <end position="164"/>
    </location>
</feature>
<keyword evidence="16" id="KW-1185">Reference proteome</keyword>
<keyword evidence="9" id="KW-0862">Zinc</keyword>
<dbReference type="CDD" id="cd20346">
    <property type="entry name" value="BRcat_RBR_ANKIB1"/>
    <property type="match status" value="1"/>
</dbReference>
<dbReference type="OrthoDB" id="69641at2759"/>
<dbReference type="CDD" id="cd20361">
    <property type="entry name" value="Rcat_RBR_ANKIB1"/>
    <property type="match status" value="1"/>
</dbReference>
<sequence length="1290" mass="146981">MGGTSTKFKKHLQRGDEYAAMRMYSNSPELKTLDPNLSCGENHNHNTLLHYAAKHGMKHLLRAFLNEHNGNPNKKNNFNETALHAVCSLSPQSSYSAHERRAACVTLLLNWQGVELSDGRREKIRLSAQNNDGNTALHLAAASGLQYCVDLMLSHGGAPIFKTNNQKQTACDLAVKNGYETLARKLESRMVFGEDLKDILTVVDDYDFGEEETYAGLRTQDLQEAKDQLLVETADMLNLPLFTAEALLRNNEWSREILLERWVRDPDKCCQIAGVQVPISVQSTKKFYFDGLQQTHLNEEAQLNINDQTICDICLNELPLSDSTIKLCCEHKFCNSCWKEYLTCKIKRKDSSNIYCPALHCHILVPTELIENIVSPEMARRYFDLNIEAFVESNRSIKWCPVPNCGLAVRLPSTRKPKQNSKIARSVDCGRGHYFCWECMGDAHTPCSCQQWSQWMSKISEVKPDKIRETSAEFEEAANSLWLVTNSKPCPNCNSPIQKNEGCNHMKCSKCKFEFCWICQESWKKHGSATGGFFRCNRMTAVCKADEKRGLLMKEAQQKNKQSLELSKFLHFYTKFKKHEVTRPMEELFVEIVKKWRIALSAALNIPEDDERTKFVEDAVVEVQKAKRVLCASYVYGFFMQSSTYNRNILEFMQNEVEEVTEKLAGMVLRQYLCNPRSAIINTTSILRRKRHEFINAISDGSISLESMQSAPQNVTKTKSSSMSQKHMNATAKDLLKKAIGDSIQIDPDNPWIVDSKGRHRNLTAILDWPESCSDEEEETELDRALAVSVFGQCKMEHCKRARVRNPRTSKFHEYCSLRCKNTHKNLLEDRKKEKRTSIVGTFAMDLIVALEMSRLQMIKDAQQKKRSENEEASCSKNYSELIEDSNDDDQQLQMALQMSLDEISMAKSKNLSTSKDDLETVVPISNVQENTHIKTDIPVFLPKCSGIQLDDGVFKVGDLHKNSYYLDFSEDIYSRMDGKNLRRSLSFGDLLSRRDLYKNNRRYCVNVYHMNSDDRQEIVDRKCGKLKYGFQVLPRRTTSILMEINNNGECRNVTSLDDSNIAAPISSDKKLCNILAQLYWQNSPKPSSITLPKRLSKIGKTAALDMSDETLENELKSTAELPSKPELNIRIEKFSSHSEDSADNDISADIESDTGIPKSPTLFISGVSINRTPETKSPVSGRQLRSSSLTVPKYMLKPLYKGTSADNLTSCKECNIVHTNKAHSYQTLFNEERMCASANMADKNRCVFTFPKSMTDGELFSTLHIDRNKLSSDDFHESLFLLRQKHRQH</sequence>